<dbReference type="OrthoDB" id="4167490at2759"/>
<proteinExistence type="predicted"/>
<keyword evidence="3" id="KW-1185">Reference proteome</keyword>
<sequence>MPMTPIKVRGKRASVQTESSKHSLNSLLNPYPKLKRPLSPASHFSPPLIKLPRYTKPLGENLGKHARFIAPLEQLPTELLETIFLHHLNISLPQASPIIGNKLASKHVKTQLLFRVCSAGRLNPYPCEQAALFPTIADHAKAQSAVLQMRWMTLPFIRRLIADYITKTLVRELSERGLQWLGNGPLVTKETESTIRQYIEDNSVRFTVRNQDDPPVFGNVSWRIEKPPRFIRLSFGLHDGSVTIEERSIHGLEKSAQRVSSTSAERNQWKIFCGINGCKVPEKLLHGPWTPEKCDFLEMVIRGNATVDWVGTTSGEIAEKGLMQALREGNARATRLLVTRAGSGDPQGLWGLPCSADRSGVEKLDSGPWPREDLLQAKTFDLRGVGVVPQTKHLRTAVLEAGCQQDVVKTLLTAEDTNIDVEDRVTFDWAVEKSLLGDERGPWLLDALVTCSQYHEGAACVMGTGFCRMLGLPEGNDGSKQDC</sequence>
<feature type="region of interest" description="Disordered" evidence="1">
    <location>
        <begin position="1"/>
        <end position="20"/>
    </location>
</feature>
<evidence type="ECO:0000313" key="3">
    <source>
        <dbReference type="Proteomes" id="UP000664203"/>
    </source>
</evidence>
<comment type="caution">
    <text evidence="2">The sequence shown here is derived from an EMBL/GenBank/DDBJ whole genome shotgun (WGS) entry which is preliminary data.</text>
</comment>
<dbReference type="Proteomes" id="UP000664203">
    <property type="component" value="Unassembled WGS sequence"/>
</dbReference>
<gene>
    <name evidence="2" type="primary">MRS2_2</name>
    <name evidence="2" type="ORF">ALECFALPRED_007176</name>
</gene>
<protein>
    <submittedName>
        <fullName evidence="2">Magnesium ion transporter</fullName>
    </submittedName>
</protein>
<name>A0A8H3GCA6_9LECA</name>
<evidence type="ECO:0000256" key="1">
    <source>
        <dbReference type="SAM" id="MobiDB-lite"/>
    </source>
</evidence>
<organism evidence="2 3">
    <name type="scientific">Alectoria fallacina</name>
    <dbReference type="NCBI Taxonomy" id="1903189"/>
    <lineage>
        <taxon>Eukaryota</taxon>
        <taxon>Fungi</taxon>
        <taxon>Dikarya</taxon>
        <taxon>Ascomycota</taxon>
        <taxon>Pezizomycotina</taxon>
        <taxon>Lecanoromycetes</taxon>
        <taxon>OSLEUM clade</taxon>
        <taxon>Lecanoromycetidae</taxon>
        <taxon>Lecanorales</taxon>
        <taxon>Lecanorineae</taxon>
        <taxon>Parmeliaceae</taxon>
        <taxon>Alectoria</taxon>
    </lineage>
</organism>
<evidence type="ECO:0000313" key="2">
    <source>
        <dbReference type="EMBL" id="CAF9937341.1"/>
    </source>
</evidence>
<dbReference type="EMBL" id="CAJPDR010000467">
    <property type="protein sequence ID" value="CAF9937341.1"/>
    <property type="molecule type" value="Genomic_DNA"/>
</dbReference>
<accession>A0A8H3GCA6</accession>
<dbReference type="AlphaFoldDB" id="A0A8H3GCA6"/>
<reference evidence="2" key="1">
    <citation type="submission" date="2021-03" db="EMBL/GenBank/DDBJ databases">
        <authorList>
            <person name="Tagirdzhanova G."/>
        </authorList>
    </citation>
    <scope>NUCLEOTIDE SEQUENCE</scope>
</reference>